<accession>A0ABY2RZX8</accession>
<sequence length="88" mass="9499">MPTTKRSIRIQQNPDHPLGLVTDATNGETIPGVIAAQVTLGVKQVPMAVLTVFAAQVDVETNNVRWVGLEKVPTDALRAELEARESSH</sequence>
<name>A0ABY2RZX8_9PSEU</name>
<gene>
    <name evidence="1" type="ORF">FCN18_23775</name>
</gene>
<organism evidence="1 2">
    <name type="scientific">Prauserella endophytica</name>
    <dbReference type="NCBI Taxonomy" id="1592324"/>
    <lineage>
        <taxon>Bacteria</taxon>
        <taxon>Bacillati</taxon>
        <taxon>Actinomycetota</taxon>
        <taxon>Actinomycetes</taxon>
        <taxon>Pseudonocardiales</taxon>
        <taxon>Pseudonocardiaceae</taxon>
        <taxon>Prauserella</taxon>
        <taxon>Prauserella coralliicola group</taxon>
    </lineage>
</organism>
<protein>
    <submittedName>
        <fullName evidence="1">Uncharacterized protein</fullName>
    </submittedName>
</protein>
<evidence type="ECO:0000313" key="1">
    <source>
        <dbReference type="EMBL" id="TKG66934.1"/>
    </source>
</evidence>
<dbReference type="Proteomes" id="UP000309992">
    <property type="component" value="Unassembled WGS sequence"/>
</dbReference>
<evidence type="ECO:0000313" key="2">
    <source>
        <dbReference type="Proteomes" id="UP000309992"/>
    </source>
</evidence>
<keyword evidence="2" id="KW-1185">Reference proteome</keyword>
<dbReference type="RefSeq" id="WP_112275462.1">
    <property type="nucleotide sequence ID" value="NZ_SWMS01000014.1"/>
</dbReference>
<proteinExistence type="predicted"/>
<dbReference type="EMBL" id="SWMS01000014">
    <property type="protein sequence ID" value="TKG66934.1"/>
    <property type="molecule type" value="Genomic_DNA"/>
</dbReference>
<reference evidence="1 2" key="1">
    <citation type="journal article" date="2015" name="Antonie Van Leeuwenhoek">
        <title>Prauserella endophytica sp. nov., an endophytic actinobacterium isolated from Tamarix taklamakanensis.</title>
        <authorList>
            <person name="Liu J.M."/>
            <person name="Habden X."/>
            <person name="Guo L."/>
            <person name="Tuo L."/>
            <person name="Jiang Z.K."/>
            <person name="Liu S.W."/>
            <person name="Liu X.F."/>
            <person name="Chen L."/>
            <person name="Li R.F."/>
            <person name="Zhang Y.Q."/>
            <person name="Sun C.H."/>
        </authorList>
    </citation>
    <scope>NUCLEOTIDE SEQUENCE [LARGE SCALE GENOMIC DNA]</scope>
    <source>
        <strain evidence="1 2">CGMCC 4.7182</strain>
    </source>
</reference>
<comment type="caution">
    <text evidence="1">The sequence shown here is derived from an EMBL/GenBank/DDBJ whole genome shotgun (WGS) entry which is preliminary data.</text>
</comment>